<proteinExistence type="predicted"/>
<dbReference type="Proteomes" id="UP001187192">
    <property type="component" value="Unassembled WGS sequence"/>
</dbReference>
<protein>
    <submittedName>
        <fullName evidence="2">Uncharacterized protein</fullName>
    </submittedName>
</protein>
<organism evidence="2 3">
    <name type="scientific">Ficus carica</name>
    <name type="common">Common fig</name>
    <dbReference type="NCBI Taxonomy" id="3494"/>
    <lineage>
        <taxon>Eukaryota</taxon>
        <taxon>Viridiplantae</taxon>
        <taxon>Streptophyta</taxon>
        <taxon>Embryophyta</taxon>
        <taxon>Tracheophyta</taxon>
        <taxon>Spermatophyta</taxon>
        <taxon>Magnoliopsida</taxon>
        <taxon>eudicotyledons</taxon>
        <taxon>Gunneridae</taxon>
        <taxon>Pentapetalae</taxon>
        <taxon>rosids</taxon>
        <taxon>fabids</taxon>
        <taxon>Rosales</taxon>
        <taxon>Moraceae</taxon>
        <taxon>Ficeae</taxon>
        <taxon>Ficus</taxon>
    </lineage>
</organism>
<dbReference type="AlphaFoldDB" id="A0AA88CXV4"/>
<accession>A0AA88CXV4</accession>
<gene>
    <name evidence="1" type="ORF">TIFTF001_042329</name>
    <name evidence="2" type="ORF">TIFTF001_042334</name>
</gene>
<evidence type="ECO:0000313" key="3">
    <source>
        <dbReference type="Proteomes" id="UP001187192"/>
    </source>
</evidence>
<sequence length="42" mass="4472">MLMPKKPLAATPYVIGWSDQAPLAIRGARVIQPGRLSRTPGG</sequence>
<evidence type="ECO:0000313" key="2">
    <source>
        <dbReference type="EMBL" id="GMN35980.1"/>
    </source>
</evidence>
<reference evidence="2" key="1">
    <citation type="submission" date="2023-07" db="EMBL/GenBank/DDBJ databases">
        <title>draft genome sequence of fig (Ficus carica).</title>
        <authorList>
            <person name="Takahashi T."/>
            <person name="Nishimura K."/>
        </authorList>
    </citation>
    <scope>NUCLEOTIDE SEQUENCE</scope>
</reference>
<comment type="caution">
    <text evidence="2">The sequence shown here is derived from an EMBL/GenBank/DDBJ whole genome shotgun (WGS) entry which is preliminary data.</text>
</comment>
<evidence type="ECO:0000313" key="1">
    <source>
        <dbReference type="EMBL" id="GMN35966.1"/>
    </source>
</evidence>
<dbReference type="EMBL" id="BTGU01002253">
    <property type="protein sequence ID" value="GMN35966.1"/>
    <property type="molecule type" value="Genomic_DNA"/>
</dbReference>
<name>A0AA88CXV4_FICCA</name>
<dbReference type="EMBL" id="BTGU01002254">
    <property type="protein sequence ID" value="GMN35980.1"/>
    <property type="molecule type" value="Genomic_DNA"/>
</dbReference>
<keyword evidence="3" id="KW-1185">Reference proteome</keyword>